<proteinExistence type="predicted"/>
<reference evidence="1" key="1">
    <citation type="submission" date="2022-11" db="EMBL/GenBank/DDBJ databases">
        <authorList>
            <person name="Petersen C."/>
        </authorList>
    </citation>
    <scope>NUCLEOTIDE SEQUENCE</scope>
    <source>
        <strain evidence="1">IBT 26290</strain>
    </source>
</reference>
<accession>A0A9W9HQY3</accession>
<dbReference type="Proteomes" id="UP001149163">
    <property type="component" value="Unassembled WGS sequence"/>
</dbReference>
<sequence length="91" mass="10711">MPALRDAELFTWLTWRPSKERAKEYEGSNDVPLTSYEEETVMFRWGVGEDWRPEDGVIKAFEDLVGGDGENMEWKAFEFVEEREQDPGDYI</sequence>
<dbReference type="GeneID" id="81431345"/>
<protein>
    <submittedName>
        <fullName evidence="1">Uncharacterized protein</fullName>
    </submittedName>
</protein>
<gene>
    <name evidence="1" type="ORF">N7482_010045</name>
</gene>
<evidence type="ECO:0000313" key="1">
    <source>
        <dbReference type="EMBL" id="KAJ5153567.1"/>
    </source>
</evidence>
<evidence type="ECO:0000313" key="2">
    <source>
        <dbReference type="Proteomes" id="UP001149163"/>
    </source>
</evidence>
<reference evidence="1" key="2">
    <citation type="journal article" date="2023" name="IMA Fungus">
        <title>Comparative genomic study of the Penicillium genus elucidates a diverse pangenome and 15 lateral gene transfer events.</title>
        <authorList>
            <person name="Petersen C."/>
            <person name="Sorensen T."/>
            <person name="Nielsen M.R."/>
            <person name="Sondergaard T.E."/>
            <person name="Sorensen J.L."/>
            <person name="Fitzpatrick D.A."/>
            <person name="Frisvad J.C."/>
            <person name="Nielsen K.L."/>
        </authorList>
    </citation>
    <scope>NUCLEOTIDE SEQUENCE</scope>
    <source>
        <strain evidence="1">IBT 26290</strain>
    </source>
</reference>
<keyword evidence="2" id="KW-1185">Reference proteome</keyword>
<dbReference type="RefSeq" id="XP_056539875.1">
    <property type="nucleotide sequence ID" value="XM_056692169.1"/>
</dbReference>
<comment type="caution">
    <text evidence="1">The sequence shown here is derived from an EMBL/GenBank/DDBJ whole genome shotgun (WGS) entry which is preliminary data.</text>
</comment>
<dbReference type="EMBL" id="JAPQKN010000007">
    <property type="protein sequence ID" value="KAJ5153567.1"/>
    <property type="molecule type" value="Genomic_DNA"/>
</dbReference>
<dbReference type="OrthoDB" id="5985073at2759"/>
<organism evidence="1 2">
    <name type="scientific">Penicillium canariense</name>
    <dbReference type="NCBI Taxonomy" id="189055"/>
    <lineage>
        <taxon>Eukaryota</taxon>
        <taxon>Fungi</taxon>
        <taxon>Dikarya</taxon>
        <taxon>Ascomycota</taxon>
        <taxon>Pezizomycotina</taxon>
        <taxon>Eurotiomycetes</taxon>
        <taxon>Eurotiomycetidae</taxon>
        <taxon>Eurotiales</taxon>
        <taxon>Aspergillaceae</taxon>
        <taxon>Penicillium</taxon>
    </lineage>
</organism>
<dbReference type="AlphaFoldDB" id="A0A9W9HQY3"/>
<name>A0A9W9HQY3_9EURO</name>